<dbReference type="Pfam" id="PF00098">
    <property type="entry name" value="zf-CCHC"/>
    <property type="match status" value="1"/>
</dbReference>
<proteinExistence type="predicted"/>
<dbReference type="GO" id="GO:0003676">
    <property type="term" value="F:nucleic acid binding"/>
    <property type="evidence" value="ECO:0007669"/>
    <property type="project" value="InterPro"/>
</dbReference>
<dbReference type="Gene3D" id="4.10.60.10">
    <property type="entry name" value="Zinc finger, CCHC-type"/>
    <property type="match status" value="1"/>
</dbReference>
<evidence type="ECO:0000259" key="3">
    <source>
        <dbReference type="PROSITE" id="PS50158"/>
    </source>
</evidence>
<evidence type="ECO:0000256" key="1">
    <source>
        <dbReference type="PROSITE-ProRule" id="PRU00047"/>
    </source>
</evidence>
<reference evidence="6" key="2">
    <citation type="submission" date="2019-09" db="UniProtKB">
        <authorList>
            <consortium name="WormBaseParasite"/>
        </authorList>
    </citation>
    <scope>IDENTIFICATION</scope>
</reference>
<evidence type="ECO:0000313" key="5">
    <source>
        <dbReference type="Proteomes" id="UP000050761"/>
    </source>
</evidence>
<accession>A0A3P7UBN3</accession>
<evidence type="ECO:0000313" key="6">
    <source>
        <dbReference type="WBParaSite" id="HPBE_0000180701-mRNA-1"/>
    </source>
</evidence>
<dbReference type="AlphaFoldDB" id="A0A183F6L5"/>
<dbReference type="SMART" id="SM00343">
    <property type="entry name" value="ZnF_C2HC"/>
    <property type="match status" value="1"/>
</dbReference>
<dbReference type="PROSITE" id="PS50158">
    <property type="entry name" value="ZF_CCHC"/>
    <property type="match status" value="1"/>
</dbReference>
<protein>
    <submittedName>
        <fullName evidence="6">CCHC-type domain-containing protein</fullName>
    </submittedName>
</protein>
<accession>A0A183F6L5</accession>
<evidence type="ECO:0000313" key="4">
    <source>
        <dbReference type="EMBL" id="VDO21464.1"/>
    </source>
</evidence>
<dbReference type="Proteomes" id="UP000050761">
    <property type="component" value="Unassembled WGS sequence"/>
</dbReference>
<sequence length="273" mass="29431">MGPITRSQAASSDNGDSSAASVTTPVNLPEIVTAPSAHVLTDIADDATIHGRDARQLRDATSEAIYQSTSHLAQHVNRGNAALAEGFNESFTVDQARTRTGYDRTNRQDPIQCFNCGGTGHYSRVCPSPRRESRSTGNNVLAALPPWTIDYGERVLMVKDEAINILSVFPDPVANEKPIAVRVAESTTLKPGTETFVLCYTSRLVETPVMLVAQSSQLQNKSIMVAPAILRSSTMKLLVGNPTQLLYKDQRISDAVPIAEEAYGTLSENAPGF</sequence>
<keyword evidence="1" id="KW-0862">Zinc</keyword>
<dbReference type="GO" id="GO:0019899">
    <property type="term" value="F:enzyme binding"/>
    <property type="evidence" value="ECO:0007669"/>
    <property type="project" value="UniProtKB-ARBA"/>
</dbReference>
<gene>
    <name evidence="4" type="ORF">HPBE_LOCUS1808</name>
</gene>
<keyword evidence="5" id="KW-1185">Reference proteome</keyword>
<organism evidence="5 6">
    <name type="scientific">Heligmosomoides polygyrus</name>
    <name type="common">Parasitic roundworm</name>
    <dbReference type="NCBI Taxonomy" id="6339"/>
    <lineage>
        <taxon>Eukaryota</taxon>
        <taxon>Metazoa</taxon>
        <taxon>Ecdysozoa</taxon>
        <taxon>Nematoda</taxon>
        <taxon>Chromadorea</taxon>
        <taxon>Rhabditida</taxon>
        <taxon>Rhabditina</taxon>
        <taxon>Rhabditomorpha</taxon>
        <taxon>Strongyloidea</taxon>
        <taxon>Heligmosomidae</taxon>
        <taxon>Heligmosomoides</taxon>
    </lineage>
</organism>
<dbReference type="EMBL" id="UZAH01002252">
    <property type="protein sequence ID" value="VDO21464.1"/>
    <property type="molecule type" value="Genomic_DNA"/>
</dbReference>
<feature type="region of interest" description="Disordered" evidence="2">
    <location>
        <begin position="1"/>
        <end position="22"/>
    </location>
</feature>
<dbReference type="InterPro" id="IPR001878">
    <property type="entry name" value="Znf_CCHC"/>
</dbReference>
<keyword evidence="1" id="KW-0479">Metal-binding</keyword>
<dbReference type="GO" id="GO:0008270">
    <property type="term" value="F:zinc ion binding"/>
    <property type="evidence" value="ECO:0007669"/>
    <property type="project" value="UniProtKB-KW"/>
</dbReference>
<name>A0A183F6L5_HELPZ</name>
<feature type="domain" description="CCHC-type" evidence="3">
    <location>
        <begin position="113"/>
        <end position="128"/>
    </location>
</feature>
<reference evidence="4 5" key="1">
    <citation type="submission" date="2018-11" db="EMBL/GenBank/DDBJ databases">
        <authorList>
            <consortium name="Pathogen Informatics"/>
        </authorList>
    </citation>
    <scope>NUCLEOTIDE SEQUENCE [LARGE SCALE GENOMIC DNA]</scope>
</reference>
<keyword evidence="1" id="KW-0863">Zinc-finger</keyword>
<dbReference type="InterPro" id="IPR036875">
    <property type="entry name" value="Znf_CCHC_sf"/>
</dbReference>
<evidence type="ECO:0000256" key="2">
    <source>
        <dbReference type="SAM" id="MobiDB-lite"/>
    </source>
</evidence>
<dbReference type="GO" id="GO:0005737">
    <property type="term" value="C:cytoplasm"/>
    <property type="evidence" value="ECO:0007669"/>
    <property type="project" value="UniProtKB-ARBA"/>
</dbReference>
<feature type="compositionally biased region" description="Low complexity" evidence="2">
    <location>
        <begin position="7"/>
        <end position="21"/>
    </location>
</feature>
<dbReference type="SUPFAM" id="SSF57756">
    <property type="entry name" value="Retrovirus zinc finger-like domains"/>
    <property type="match status" value="1"/>
</dbReference>
<dbReference type="WBParaSite" id="HPBE_0000180701-mRNA-1">
    <property type="protein sequence ID" value="HPBE_0000180701-mRNA-1"/>
    <property type="gene ID" value="HPBE_0000180701"/>
</dbReference>